<evidence type="ECO:0008006" key="5">
    <source>
        <dbReference type="Google" id="ProtNLM"/>
    </source>
</evidence>
<keyword evidence="2" id="KW-0812">Transmembrane</keyword>
<organism evidence="3 4">
    <name type="scientific">Psychrobacillus mangrovi</name>
    <dbReference type="NCBI Taxonomy" id="3117745"/>
    <lineage>
        <taxon>Bacteria</taxon>
        <taxon>Bacillati</taxon>
        <taxon>Bacillota</taxon>
        <taxon>Bacilli</taxon>
        <taxon>Bacillales</taxon>
        <taxon>Bacillaceae</taxon>
        <taxon>Psychrobacillus</taxon>
    </lineage>
</organism>
<name>A0ABU8F2S3_9BACI</name>
<keyword evidence="2" id="KW-0472">Membrane</keyword>
<feature type="region of interest" description="Disordered" evidence="1">
    <location>
        <begin position="115"/>
        <end position="147"/>
    </location>
</feature>
<evidence type="ECO:0000313" key="3">
    <source>
        <dbReference type="EMBL" id="MEI4769319.1"/>
    </source>
</evidence>
<feature type="transmembrane region" description="Helical" evidence="2">
    <location>
        <begin position="16"/>
        <end position="36"/>
    </location>
</feature>
<feature type="compositionally biased region" description="Gly residues" evidence="1">
    <location>
        <begin position="124"/>
        <end position="147"/>
    </location>
</feature>
<evidence type="ECO:0000256" key="2">
    <source>
        <dbReference type="SAM" id="Phobius"/>
    </source>
</evidence>
<gene>
    <name evidence="3" type="ORF">WAX74_06625</name>
</gene>
<keyword evidence="2" id="KW-1133">Transmembrane helix</keyword>
<dbReference type="Proteomes" id="UP001364890">
    <property type="component" value="Unassembled WGS sequence"/>
</dbReference>
<sequence>MFFATSSLINDELVDLLVYLLFIVTIFYIVLPKNILSMNAVRARDAIRSFRNSIKSGIPDNLSDMEQEKWVVRAYLLGRKNEKKATLQEISAPLAALLLTSTDPLDYVTQSWKWTKGASSDGSSWGGSSSGGSGGGSDGGGGGAGAD</sequence>
<accession>A0ABU8F2S3</accession>
<evidence type="ECO:0000313" key="4">
    <source>
        <dbReference type="Proteomes" id="UP001364890"/>
    </source>
</evidence>
<keyword evidence="4" id="KW-1185">Reference proteome</keyword>
<evidence type="ECO:0000256" key="1">
    <source>
        <dbReference type="SAM" id="MobiDB-lite"/>
    </source>
</evidence>
<protein>
    <recommendedName>
        <fullName evidence="5">DUF2207 domain-containing protein</fullName>
    </recommendedName>
</protein>
<comment type="caution">
    <text evidence="3">The sequence shown here is derived from an EMBL/GenBank/DDBJ whole genome shotgun (WGS) entry which is preliminary data.</text>
</comment>
<dbReference type="RefSeq" id="WP_336496875.1">
    <property type="nucleotide sequence ID" value="NZ_JBAWSY010000003.1"/>
</dbReference>
<reference evidence="3 4" key="1">
    <citation type="submission" date="2024-01" db="EMBL/GenBank/DDBJ databases">
        <title>Seven novel Bacillus-like species.</title>
        <authorList>
            <person name="Liu G."/>
        </authorList>
    </citation>
    <scope>NUCLEOTIDE SEQUENCE [LARGE SCALE GENOMIC DNA]</scope>
    <source>
        <strain evidence="3 4">FJAT-51614</strain>
    </source>
</reference>
<dbReference type="EMBL" id="JBAWSY010000003">
    <property type="protein sequence ID" value="MEI4769319.1"/>
    <property type="molecule type" value="Genomic_DNA"/>
</dbReference>
<proteinExistence type="predicted"/>